<dbReference type="CDD" id="cd00130">
    <property type="entry name" value="PAS"/>
    <property type="match status" value="1"/>
</dbReference>
<dbReference type="Proteomes" id="UP000467322">
    <property type="component" value="Unassembled WGS sequence"/>
</dbReference>
<sequence length="657" mass="71613">MPKDEDIIGPVPFGGETLDSLKLRLSTFIEDFPVPLALFDRAMNYVAVSKAWVKTFRLQGETLIGTCQYDIAPWMSQELRAAHRAGLAGRTISNEESRTTLPDGTETWQRWTIRPIHGADDEVTGIVVVTEDITEAVQARHRMEASEHRLSHAMDVARIGLFEVRADTGEIYVSPTIYDLLDAEGPFDTIEEFIQLAAPEDQVELRRLRDNVLDPTGTGLFSLELAPEIGGMRRHFELKGRVEYTGEGAARRPVRGIGVLFDRTERARLSNALDSAQRLETVGRMAGMIAHDFNNLLTVIMSNLEFASDQTVDRAMKDHLRRATEATQLGASFTRRLLSLSGAREPRPGALAVDEHLTRTWTMLERVLGEDAHTTFVPGAPEGAIFLDRGELDGAVLNLVLNAREATADRGTISISTGSRRLTAADAGQIPGGRPGDFVWLTVTDTGAGMSPDVAQKAIEPFFTTKMPDRGSGLGLTSVATMLSRAGGFLRIDSEVGAGTDVTLYFPRVDMPELETGTLSKDMPRGDGELVLVVEDDPLVRESVLDRLEALGYAVIEAGSADQAISLVERGEPVDLVFSDVVLPGRKTGIDLVEHLCAEGRKIPALLTSGHTSLREDARMTGDIAMELLPKPYTLHTLAVAVARALKAEACRSRSPV</sequence>
<name>A0A845LYI0_9RHOB</name>
<dbReference type="AlphaFoldDB" id="A0A845LYI0"/>
<dbReference type="InterPro" id="IPR035965">
    <property type="entry name" value="PAS-like_dom_sf"/>
</dbReference>
<dbReference type="InterPro" id="IPR003661">
    <property type="entry name" value="HisK_dim/P_dom"/>
</dbReference>
<evidence type="ECO:0000256" key="3">
    <source>
        <dbReference type="ARBA" id="ARBA00022553"/>
    </source>
</evidence>
<dbReference type="InterPro" id="IPR001789">
    <property type="entry name" value="Sig_transdc_resp-reg_receiver"/>
</dbReference>
<dbReference type="Gene3D" id="3.30.450.20">
    <property type="entry name" value="PAS domain"/>
    <property type="match status" value="2"/>
</dbReference>
<evidence type="ECO:0000313" key="9">
    <source>
        <dbReference type="Proteomes" id="UP000467322"/>
    </source>
</evidence>
<dbReference type="SUPFAM" id="SSF55874">
    <property type="entry name" value="ATPase domain of HSP90 chaperone/DNA topoisomerase II/histidine kinase"/>
    <property type="match status" value="1"/>
</dbReference>
<dbReference type="CDD" id="cd00082">
    <property type="entry name" value="HisKA"/>
    <property type="match status" value="1"/>
</dbReference>
<dbReference type="NCBIfam" id="TIGR00229">
    <property type="entry name" value="sensory_box"/>
    <property type="match status" value="1"/>
</dbReference>
<comment type="caution">
    <text evidence="8">The sequence shown here is derived from an EMBL/GenBank/DDBJ whole genome shotgun (WGS) entry which is preliminary data.</text>
</comment>
<dbReference type="EC" id="2.7.13.3" evidence="2"/>
<dbReference type="InterPro" id="IPR000700">
    <property type="entry name" value="PAS-assoc_C"/>
</dbReference>
<dbReference type="InterPro" id="IPR000014">
    <property type="entry name" value="PAS"/>
</dbReference>
<dbReference type="Gene3D" id="3.40.50.2300">
    <property type="match status" value="1"/>
</dbReference>
<evidence type="ECO:0000256" key="1">
    <source>
        <dbReference type="ARBA" id="ARBA00000085"/>
    </source>
</evidence>
<dbReference type="InterPro" id="IPR036890">
    <property type="entry name" value="HATPase_C_sf"/>
</dbReference>
<dbReference type="InterPro" id="IPR013656">
    <property type="entry name" value="PAS_4"/>
</dbReference>
<dbReference type="SMART" id="SM00448">
    <property type="entry name" value="REC"/>
    <property type="match status" value="1"/>
</dbReference>
<dbReference type="Pfam" id="PF00072">
    <property type="entry name" value="Response_reg"/>
    <property type="match status" value="1"/>
</dbReference>
<dbReference type="GO" id="GO:0000155">
    <property type="term" value="F:phosphorelay sensor kinase activity"/>
    <property type="evidence" value="ECO:0007669"/>
    <property type="project" value="InterPro"/>
</dbReference>
<dbReference type="Pfam" id="PF08448">
    <property type="entry name" value="PAS_4"/>
    <property type="match status" value="1"/>
</dbReference>
<feature type="domain" description="PAC" evidence="7">
    <location>
        <begin position="93"/>
        <end position="145"/>
    </location>
</feature>
<dbReference type="InterPro" id="IPR004358">
    <property type="entry name" value="Sig_transdc_His_kin-like_C"/>
</dbReference>
<dbReference type="Pfam" id="PF02518">
    <property type="entry name" value="HATPase_c"/>
    <property type="match status" value="1"/>
</dbReference>
<dbReference type="Gene3D" id="3.30.565.10">
    <property type="entry name" value="Histidine kinase-like ATPase, C-terminal domain"/>
    <property type="match status" value="1"/>
</dbReference>
<dbReference type="InterPro" id="IPR011006">
    <property type="entry name" value="CheY-like_superfamily"/>
</dbReference>
<proteinExistence type="predicted"/>
<dbReference type="InterPro" id="IPR003594">
    <property type="entry name" value="HATPase_dom"/>
</dbReference>
<evidence type="ECO:0000256" key="4">
    <source>
        <dbReference type="PROSITE-ProRule" id="PRU00169"/>
    </source>
</evidence>
<dbReference type="PROSITE" id="PS50113">
    <property type="entry name" value="PAC"/>
    <property type="match status" value="1"/>
</dbReference>
<feature type="domain" description="Response regulatory" evidence="6">
    <location>
        <begin position="530"/>
        <end position="646"/>
    </location>
</feature>
<evidence type="ECO:0000259" key="5">
    <source>
        <dbReference type="PROSITE" id="PS50109"/>
    </source>
</evidence>
<dbReference type="PANTHER" id="PTHR43065">
    <property type="entry name" value="SENSOR HISTIDINE KINASE"/>
    <property type="match status" value="1"/>
</dbReference>
<dbReference type="PANTHER" id="PTHR43065:SF42">
    <property type="entry name" value="TWO-COMPONENT SENSOR PPRA"/>
    <property type="match status" value="1"/>
</dbReference>
<keyword evidence="3 4" id="KW-0597">Phosphoprotein</keyword>
<feature type="modified residue" description="4-aspartylphosphate" evidence="4">
    <location>
        <position position="580"/>
    </location>
</feature>
<keyword evidence="9" id="KW-1185">Reference proteome</keyword>
<dbReference type="SMART" id="SM00387">
    <property type="entry name" value="HATPase_c"/>
    <property type="match status" value="1"/>
</dbReference>
<evidence type="ECO:0000256" key="2">
    <source>
        <dbReference type="ARBA" id="ARBA00012438"/>
    </source>
</evidence>
<dbReference type="SUPFAM" id="SSF52172">
    <property type="entry name" value="CheY-like"/>
    <property type="match status" value="1"/>
</dbReference>
<dbReference type="InterPro" id="IPR036097">
    <property type="entry name" value="HisK_dim/P_sf"/>
</dbReference>
<comment type="catalytic activity">
    <reaction evidence="1">
        <text>ATP + protein L-histidine = ADP + protein N-phospho-L-histidine.</text>
        <dbReference type="EC" id="2.7.13.3"/>
    </reaction>
</comment>
<gene>
    <name evidence="8" type="ORF">GQE99_02265</name>
</gene>
<dbReference type="InterPro" id="IPR005467">
    <property type="entry name" value="His_kinase_dom"/>
</dbReference>
<dbReference type="SUPFAM" id="SSF47384">
    <property type="entry name" value="Homodimeric domain of signal transducing histidine kinase"/>
    <property type="match status" value="1"/>
</dbReference>
<evidence type="ECO:0000259" key="7">
    <source>
        <dbReference type="PROSITE" id="PS50113"/>
    </source>
</evidence>
<feature type="domain" description="Histidine kinase" evidence="5">
    <location>
        <begin position="288"/>
        <end position="510"/>
    </location>
</feature>
<protein>
    <recommendedName>
        <fullName evidence="2">histidine kinase</fullName>
        <ecNumber evidence="2">2.7.13.3</ecNumber>
    </recommendedName>
</protein>
<dbReference type="EMBL" id="WTUX01000005">
    <property type="protein sequence ID" value="MZR11839.1"/>
    <property type="molecule type" value="Genomic_DNA"/>
</dbReference>
<evidence type="ECO:0000259" key="6">
    <source>
        <dbReference type="PROSITE" id="PS50110"/>
    </source>
</evidence>
<accession>A0A845LYI0</accession>
<dbReference type="RefSeq" id="WP_161349958.1">
    <property type="nucleotide sequence ID" value="NZ_WTUX01000005.1"/>
</dbReference>
<dbReference type="PRINTS" id="PR00344">
    <property type="entry name" value="BCTRLSENSOR"/>
</dbReference>
<organism evidence="8 9">
    <name type="scientific">Maritimibacter harenae</name>
    <dbReference type="NCBI Taxonomy" id="2606218"/>
    <lineage>
        <taxon>Bacteria</taxon>
        <taxon>Pseudomonadati</taxon>
        <taxon>Pseudomonadota</taxon>
        <taxon>Alphaproteobacteria</taxon>
        <taxon>Rhodobacterales</taxon>
        <taxon>Roseobacteraceae</taxon>
        <taxon>Maritimibacter</taxon>
    </lineage>
</organism>
<dbReference type="PROSITE" id="PS50109">
    <property type="entry name" value="HIS_KIN"/>
    <property type="match status" value="1"/>
</dbReference>
<reference evidence="8 9" key="1">
    <citation type="submission" date="2019-12" db="EMBL/GenBank/DDBJ databases">
        <title>Maritimibacter sp. nov. sp. isolated from sea sand.</title>
        <authorList>
            <person name="Kim J."/>
            <person name="Jeong S.E."/>
            <person name="Jung H.S."/>
            <person name="Jeon C.O."/>
        </authorList>
    </citation>
    <scope>NUCLEOTIDE SEQUENCE [LARGE SCALE GENOMIC DNA]</scope>
    <source>
        <strain evidence="8 9">DP07</strain>
    </source>
</reference>
<dbReference type="SUPFAM" id="SSF55785">
    <property type="entry name" value="PYP-like sensor domain (PAS domain)"/>
    <property type="match status" value="2"/>
</dbReference>
<dbReference type="PROSITE" id="PS50110">
    <property type="entry name" value="RESPONSE_REGULATORY"/>
    <property type="match status" value="1"/>
</dbReference>
<evidence type="ECO:0000313" key="8">
    <source>
        <dbReference type="EMBL" id="MZR11839.1"/>
    </source>
</evidence>
<dbReference type="Gene3D" id="1.10.287.130">
    <property type="match status" value="1"/>
</dbReference>